<dbReference type="PANTHER" id="PTHR48207">
    <property type="entry name" value="SUCCINATE--HYDROXYMETHYLGLUTARATE COA-TRANSFERASE"/>
    <property type="match status" value="1"/>
</dbReference>
<dbReference type="InterPro" id="IPR003673">
    <property type="entry name" value="CoA-Trfase_fam_III"/>
</dbReference>
<dbReference type="RefSeq" id="WP_216956955.1">
    <property type="nucleotide sequence ID" value="NZ_JAHOPB010000001.1"/>
</dbReference>
<evidence type="ECO:0000313" key="2">
    <source>
        <dbReference type="EMBL" id="MBU8872665.1"/>
    </source>
</evidence>
<comment type="caution">
    <text evidence="2">The sequence shown here is derived from an EMBL/GenBank/DDBJ whole genome shotgun (WGS) entry which is preliminary data.</text>
</comment>
<reference evidence="2 3" key="1">
    <citation type="submission" date="2021-06" db="EMBL/GenBank/DDBJ databases">
        <authorList>
            <person name="Lee D.H."/>
        </authorList>
    </citation>
    <scope>NUCLEOTIDE SEQUENCE [LARGE SCALE GENOMIC DNA]</scope>
    <source>
        <strain evidence="2 3">MMS21-HV4-11</strain>
    </source>
</reference>
<accession>A0ABS6IDY3</accession>
<dbReference type="GO" id="GO:0016740">
    <property type="term" value="F:transferase activity"/>
    <property type="evidence" value="ECO:0007669"/>
    <property type="project" value="UniProtKB-KW"/>
</dbReference>
<evidence type="ECO:0000256" key="1">
    <source>
        <dbReference type="SAM" id="MobiDB-lite"/>
    </source>
</evidence>
<evidence type="ECO:0000313" key="3">
    <source>
        <dbReference type="Proteomes" id="UP000727907"/>
    </source>
</evidence>
<dbReference type="Pfam" id="PF02515">
    <property type="entry name" value="CoA_transf_3"/>
    <property type="match status" value="1"/>
</dbReference>
<feature type="compositionally biased region" description="Basic and acidic residues" evidence="1">
    <location>
        <begin position="40"/>
        <end position="51"/>
    </location>
</feature>
<dbReference type="PANTHER" id="PTHR48207:SF3">
    <property type="entry name" value="SUCCINATE--HYDROXYMETHYLGLUTARATE COA-TRANSFERASE"/>
    <property type="match status" value="1"/>
</dbReference>
<protein>
    <submittedName>
        <fullName evidence="2">CoA transferase</fullName>
    </submittedName>
</protein>
<dbReference type="Proteomes" id="UP000727907">
    <property type="component" value="Unassembled WGS sequence"/>
</dbReference>
<keyword evidence="3" id="KW-1185">Reference proteome</keyword>
<sequence>MSQSGRPPLDGIRIIDFSRVIAGPMCTQMLSDMGAEVIKIENPDGGDDTRKGAGPRAGGPTGESHFFMTFNRGKKSVALDFTKPEGQAIVRKLLESADVLVENFRPGVLKKYGFDYASIAAKYPKLIYLSISAYGQTGPLSDRPGYDPVLQAESGMMSVNGEADGEGLRHAIAIVDTMTAIHSVAAINAALYARRDTNKGQHIDLALYDTALVSLGNMGAYYLIGGDQPRRAGNGHFASAPNSSFNTSNGKIYMAVANQKLFADTARALGRPEWITDPRFDTVANRVANKPELTRLMEEVLTTDTKENWAQKLRHLPAGPIRTMKEALDEPEVKRRGMLKTYKHTRVGDVPLIGSNFHFSDTPVDDTRPPPSLGEHTDQVLTELAGLGAAEIAALREKKIVG</sequence>
<gene>
    <name evidence="2" type="ORF">KQ910_02775</name>
</gene>
<feature type="region of interest" description="Disordered" evidence="1">
    <location>
        <begin position="40"/>
        <end position="63"/>
    </location>
</feature>
<organism evidence="2 3">
    <name type="scientific">Reyranella humidisoli</name>
    <dbReference type="NCBI Taxonomy" id="2849149"/>
    <lineage>
        <taxon>Bacteria</taxon>
        <taxon>Pseudomonadati</taxon>
        <taxon>Pseudomonadota</taxon>
        <taxon>Alphaproteobacteria</taxon>
        <taxon>Hyphomicrobiales</taxon>
        <taxon>Reyranellaceae</taxon>
        <taxon>Reyranella</taxon>
    </lineage>
</organism>
<dbReference type="EMBL" id="JAHOPB010000001">
    <property type="protein sequence ID" value="MBU8872665.1"/>
    <property type="molecule type" value="Genomic_DNA"/>
</dbReference>
<keyword evidence="2" id="KW-0808">Transferase</keyword>
<proteinExistence type="predicted"/>
<name>A0ABS6IDY3_9HYPH</name>
<dbReference type="InterPro" id="IPR050483">
    <property type="entry name" value="CoA-transferase_III_domain"/>
</dbReference>